<feature type="compositionally biased region" description="Polar residues" evidence="1">
    <location>
        <begin position="233"/>
        <end position="244"/>
    </location>
</feature>
<evidence type="ECO:0000256" key="1">
    <source>
        <dbReference type="SAM" id="MobiDB-lite"/>
    </source>
</evidence>
<sequence>MPQTRVLPSTEVRSALVNASRTTGASLAWLTVVAGAESCFQANAHCNSSSATGLFQFTDQGWFAMLATYGRKHGLNDTVARLKETRHGGFVPQDQKDRAAILAIRQDPKLNALMAGELFQENRTNLKSALHRAPTQGEIYLAHFLGSADAARFIHQRDLTPDASPAELFPKAAKANHDVFFHKDGTAVSYAELSQRFSNRFEHANRLVAQTFPELAPTAAPHALARHHHAPTSVAQNSTGAQHSQARHHRGAAVIARTEPDGDHTVADQHLGSSTVAEKLAERRRQEAMIDHPPVAASETTPPQPMHS</sequence>
<evidence type="ECO:0008006" key="4">
    <source>
        <dbReference type="Google" id="ProtNLM"/>
    </source>
</evidence>
<dbReference type="EMBL" id="PIUM01000040">
    <property type="protein sequence ID" value="PKU21950.1"/>
    <property type="molecule type" value="Genomic_DNA"/>
</dbReference>
<dbReference type="AlphaFoldDB" id="A0A2N3PNJ2"/>
<dbReference type="InterPro" id="IPR023346">
    <property type="entry name" value="Lysozyme-like_dom_sf"/>
</dbReference>
<organism evidence="2 3">
    <name type="scientific">Telmatospirillum siberiense</name>
    <dbReference type="NCBI Taxonomy" id="382514"/>
    <lineage>
        <taxon>Bacteria</taxon>
        <taxon>Pseudomonadati</taxon>
        <taxon>Pseudomonadota</taxon>
        <taxon>Alphaproteobacteria</taxon>
        <taxon>Rhodospirillales</taxon>
        <taxon>Rhodospirillaceae</taxon>
        <taxon>Telmatospirillum</taxon>
    </lineage>
</organism>
<dbReference type="RefSeq" id="WP_101253172.1">
    <property type="nucleotide sequence ID" value="NZ_PIUM01000040.1"/>
</dbReference>
<feature type="region of interest" description="Disordered" evidence="1">
    <location>
        <begin position="225"/>
        <end position="252"/>
    </location>
</feature>
<dbReference type="OrthoDB" id="8477976at2"/>
<name>A0A2N3PNJ2_9PROT</name>
<dbReference type="SUPFAM" id="SSF53955">
    <property type="entry name" value="Lysozyme-like"/>
    <property type="match status" value="1"/>
</dbReference>
<evidence type="ECO:0000313" key="3">
    <source>
        <dbReference type="Proteomes" id="UP000233293"/>
    </source>
</evidence>
<dbReference type="Proteomes" id="UP000233293">
    <property type="component" value="Unassembled WGS sequence"/>
</dbReference>
<protein>
    <recommendedName>
        <fullName evidence="4">Transglycosylase SLT domain-containing protein</fullName>
    </recommendedName>
</protein>
<proteinExistence type="predicted"/>
<feature type="region of interest" description="Disordered" evidence="1">
    <location>
        <begin position="288"/>
        <end position="308"/>
    </location>
</feature>
<dbReference type="Gene3D" id="1.10.530.10">
    <property type="match status" value="1"/>
</dbReference>
<keyword evidence="3" id="KW-1185">Reference proteome</keyword>
<evidence type="ECO:0000313" key="2">
    <source>
        <dbReference type="EMBL" id="PKU21950.1"/>
    </source>
</evidence>
<comment type="caution">
    <text evidence="2">The sequence shown here is derived from an EMBL/GenBank/DDBJ whole genome shotgun (WGS) entry which is preliminary data.</text>
</comment>
<gene>
    <name evidence="2" type="ORF">CWS72_23900</name>
</gene>
<accession>A0A2N3PNJ2</accession>
<reference evidence="3" key="1">
    <citation type="submission" date="2017-12" db="EMBL/GenBank/DDBJ databases">
        <title>Draft genome sequence of Telmatospirillum siberiense 26-4b1T, an acidotolerant peatland alphaproteobacterium potentially involved in sulfur cycling.</title>
        <authorList>
            <person name="Hausmann B."/>
            <person name="Pjevac P."/>
            <person name="Schreck K."/>
            <person name="Herbold C.W."/>
            <person name="Daims H."/>
            <person name="Wagner M."/>
            <person name="Pester M."/>
            <person name="Loy A."/>
        </authorList>
    </citation>
    <scope>NUCLEOTIDE SEQUENCE [LARGE SCALE GENOMIC DNA]</scope>
    <source>
        <strain evidence="3">26-4b1</strain>
    </source>
</reference>